<dbReference type="Gene3D" id="1.10.3210.10">
    <property type="entry name" value="Hypothetical protein af1432"/>
    <property type="match status" value="1"/>
</dbReference>
<reference evidence="2 3" key="2">
    <citation type="submission" date="2014-09" db="EMBL/GenBank/DDBJ databases">
        <authorList>
            <consortium name="NBRP consortium"/>
            <person name="Sawabe T."/>
            <person name="Meirelles P."/>
            <person name="Nakanishi M."/>
            <person name="Sayaka M."/>
            <person name="Hattori M."/>
            <person name="Ohkuma M."/>
        </authorList>
    </citation>
    <scope>NUCLEOTIDE SEQUENCE [LARGE SCALE GENOMIC DNA]</scope>
    <source>
        <strain evidence="2 3">JCM 19240</strain>
    </source>
</reference>
<dbReference type="EC" id="3.6.1.40" evidence="2"/>
<dbReference type="InterPro" id="IPR048950">
    <property type="entry name" value="Ppx_GppA_C"/>
</dbReference>
<dbReference type="Proteomes" id="UP000029224">
    <property type="component" value="Unassembled WGS sequence"/>
</dbReference>
<dbReference type="EC" id="3.6.1.11" evidence="2"/>
<dbReference type="GO" id="GO:0008894">
    <property type="term" value="F:guanosine-5'-triphosphate,3'-diphosphate diphosphatase activity"/>
    <property type="evidence" value="ECO:0007669"/>
    <property type="project" value="UniProtKB-EC"/>
</dbReference>
<dbReference type="Pfam" id="PF21447">
    <property type="entry name" value="Ppx-GppA_III"/>
    <property type="match status" value="1"/>
</dbReference>
<accession>A0A090TH84</accession>
<dbReference type="AlphaFoldDB" id="A0A090TH84"/>
<reference evidence="2 3" key="1">
    <citation type="submission" date="2014-09" db="EMBL/GenBank/DDBJ databases">
        <title>Vibrio maritimus JCM 19240. (C210) whole genome shotgun sequence.</title>
        <authorList>
            <person name="Sawabe T."/>
            <person name="Meirelles P."/>
            <person name="Nakanishi M."/>
            <person name="Sayaka M."/>
            <person name="Hattori M."/>
            <person name="Ohkuma M."/>
        </authorList>
    </citation>
    <scope>NUCLEOTIDE SEQUENCE [LARGE SCALE GENOMIC DNA]</scope>
    <source>
        <strain evidence="2 3">JCM 19240</strain>
    </source>
</reference>
<dbReference type="SUPFAM" id="SSF109604">
    <property type="entry name" value="HD-domain/PDEase-like"/>
    <property type="match status" value="1"/>
</dbReference>
<name>A0A090TH84_9VIBR</name>
<feature type="domain" description="Ppx/GppA phosphatase C-terminal" evidence="1">
    <location>
        <begin position="1"/>
        <end position="93"/>
    </location>
</feature>
<keyword evidence="3" id="KW-1185">Reference proteome</keyword>
<dbReference type="EMBL" id="BBMT01000026">
    <property type="protein sequence ID" value="GAL38079.1"/>
    <property type="molecule type" value="Genomic_DNA"/>
</dbReference>
<evidence type="ECO:0000313" key="3">
    <source>
        <dbReference type="Proteomes" id="UP000029224"/>
    </source>
</evidence>
<evidence type="ECO:0000259" key="1">
    <source>
        <dbReference type="Pfam" id="PF21447"/>
    </source>
</evidence>
<keyword evidence="2" id="KW-0378">Hydrolase</keyword>
<sequence length="109" mass="12377">MPGFTRAQKHLLAEVVRRYKDQLTPLPSQHALSTQSAERVLRLLRLSVIITHRRQRSLQPKFEVQCAGNSLTLSIDKQWLEAHPLSAAELEIESNRQSDAGWPLTIQAV</sequence>
<evidence type="ECO:0000313" key="2">
    <source>
        <dbReference type="EMBL" id="GAL38079.1"/>
    </source>
</evidence>
<gene>
    <name evidence="2" type="ORF">JCM19240_11</name>
</gene>
<proteinExistence type="predicted"/>
<organism evidence="2 3">
    <name type="scientific">Vibrio maritimus</name>
    <dbReference type="NCBI Taxonomy" id="990268"/>
    <lineage>
        <taxon>Bacteria</taxon>
        <taxon>Pseudomonadati</taxon>
        <taxon>Pseudomonadota</taxon>
        <taxon>Gammaproteobacteria</taxon>
        <taxon>Vibrionales</taxon>
        <taxon>Vibrionaceae</taxon>
        <taxon>Vibrio</taxon>
    </lineage>
</organism>
<dbReference type="GO" id="GO:0004309">
    <property type="term" value="F:exopolyphosphatase activity"/>
    <property type="evidence" value="ECO:0007669"/>
    <property type="project" value="UniProtKB-EC"/>
</dbReference>
<protein>
    <submittedName>
        <fullName evidence="2">Guanosine-5'-triphosphate,3'-diphosphate pyrophosphatase</fullName>
        <ecNumber evidence="2">3.6.1.11</ecNumber>
        <ecNumber evidence="2">3.6.1.40</ecNumber>
    </submittedName>
</protein>
<comment type="caution">
    <text evidence="2">The sequence shown here is derived from an EMBL/GenBank/DDBJ whole genome shotgun (WGS) entry which is preliminary data.</text>
</comment>